<dbReference type="Gene3D" id="6.10.250.2010">
    <property type="match status" value="1"/>
</dbReference>
<feature type="compositionally biased region" description="Pro residues" evidence="1">
    <location>
        <begin position="366"/>
        <end position="378"/>
    </location>
</feature>
<feature type="region of interest" description="Disordered" evidence="1">
    <location>
        <begin position="1"/>
        <end position="66"/>
    </location>
</feature>
<dbReference type="GO" id="GO:0042393">
    <property type="term" value="F:histone binding"/>
    <property type="evidence" value="ECO:0007669"/>
    <property type="project" value="InterPro"/>
</dbReference>
<evidence type="ECO:0000256" key="1">
    <source>
        <dbReference type="SAM" id="MobiDB-lite"/>
    </source>
</evidence>
<name>A0AAD7D090_MYCRO</name>
<dbReference type="Proteomes" id="UP001221757">
    <property type="component" value="Unassembled WGS sequence"/>
</dbReference>
<feature type="compositionally biased region" description="Acidic residues" evidence="1">
    <location>
        <begin position="124"/>
        <end position="142"/>
    </location>
</feature>
<organism evidence="2 3">
    <name type="scientific">Mycena rosella</name>
    <name type="common">Pink bonnet</name>
    <name type="synonym">Agaricus rosellus</name>
    <dbReference type="NCBI Taxonomy" id="1033263"/>
    <lineage>
        <taxon>Eukaryota</taxon>
        <taxon>Fungi</taxon>
        <taxon>Dikarya</taxon>
        <taxon>Basidiomycota</taxon>
        <taxon>Agaricomycotina</taxon>
        <taxon>Agaricomycetes</taxon>
        <taxon>Agaricomycetidae</taxon>
        <taxon>Agaricales</taxon>
        <taxon>Marasmiineae</taxon>
        <taxon>Mycenaceae</taxon>
        <taxon>Mycena</taxon>
    </lineage>
</organism>
<feature type="region of interest" description="Disordered" evidence="1">
    <location>
        <begin position="123"/>
        <end position="249"/>
    </location>
</feature>
<feature type="compositionally biased region" description="Basic and acidic residues" evidence="1">
    <location>
        <begin position="148"/>
        <end position="160"/>
    </location>
</feature>
<reference evidence="2" key="1">
    <citation type="submission" date="2023-03" db="EMBL/GenBank/DDBJ databases">
        <title>Massive genome expansion in bonnet fungi (Mycena s.s.) driven by repeated elements and novel gene families across ecological guilds.</title>
        <authorList>
            <consortium name="Lawrence Berkeley National Laboratory"/>
            <person name="Harder C.B."/>
            <person name="Miyauchi S."/>
            <person name="Viragh M."/>
            <person name="Kuo A."/>
            <person name="Thoen E."/>
            <person name="Andreopoulos B."/>
            <person name="Lu D."/>
            <person name="Skrede I."/>
            <person name="Drula E."/>
            <person name="Henrissat B."/>
            <person name="Morin E."/>
            <person name="Kohler A."/>
            <person name="Barry K."/>
            <person name="LaButti K."/>
            <person name="Morin E."/>
            <person name="Salamov A."/>
            <person name="Lipzen A."/>
            <person name="Mereny Z."/>
            <person name="Hegedus B."/>
            <person name="Baldrian P."/>
            <person name="Stursova M."/>
            <person name="Weitz H."/>
            <person name="Taylor A."/>
            <person name="Grigoriev I.V."/>
            <person name="Nagy L.G."/>
            <person name="Martin F."/>
            <person name="Kauserud H."/>
        </authorList>
    </citation>
    <scope>NUCLEOTIDE SEQUENCE</scope>
    <source>
        <strain evidence="2">CBHHK067</strain>
    </source>
</reference>
<proteinExistence type="predicted"/>
<dbReference type="GO" id="GO:0005634">
    <property type="term" value="C:nucleus"/>
    <property type="evidence" value="ECO:0007669"/>
    <property type="project" value="InterPro"/>
</dbReference>
<evidence type="ECO:0000313" key="2">
    <source>
        <dbReference type="EMBL" id="KAJ7672735.1"/>
    </source>
</evidence>
<evidence type="ECO:0000313" key="3">
    <source>
        <dbReference type="Proteomes" id="UP001221757"/>
    </source>
</evidence>
<dbReference type="EMBL" id="JARKIE010000166">
    <property type="protein sequence ID" value="KAJ7672735.1"/>
    <property type="molecule type" value="Genomic_DNA"/>
</dbReference>
<protein>
    <submittedName>
        <fullName evidence="2">Uncharacterized protein</fullName>
    </submittedName>
</protein>
<feature type="compositionally biased region" description="Acidic residues" evidence="1">
    <location>
        <begin position="499"/>
        <end position="508"/>
    </location>
</feature>
<sequence length="905" mass="98877">MQRPRPQAPITPSASPVPPSGSRAFFPAPYRIAEDSPPLKRQRHSSSPRHARASSSATPDDFNIGREREASAMRMFDVWSQLAEKYTRRIDEDDIVDLVTGEIVKDRGVLSAEIPWKIGRFADIDDSTGSDEEDEDDVDELDALAGSEAKEEEISVHRDGWTVPPVRKMDPADAKDLEEFMEAEKRRREECGDEEASEEDGDVEEHQRDAPDSADDCTSEIVPPPPKAAPPASHSHTVEVEESDDELNFLDGSNIVYLVDEKKEVIEILDSPSVSPNRSTASIIAALKPKTRSHSKTTPNPRPTSKSPATPKSQSTAESRVMLKARATPKSRPDMPHPRLQLHTPPQSRTPSSVLSSTDDFDIPFASPPSPSRYPVPVPRVDLAEMSRGRSALKNTRARTSVPKGGAGQPQPSTRSKVAEPDSRRRNDNTPGASSSSKIPVLSTDAKRRDKPSRSSSALLPSTPEPKYHPPLKEEKGMGGTSPDASNRKGKSRLIEAEQPVDDDEESSDPLALPPSPIRRGRPQGTSVMRRSPRNKHPAVLGEYASLPRSPGPLPRSARKRKRKSMSSDAEDSNRIGDSIHDTPASFLSLDSPSRSTARRSPSVSAKFKSKREVEEGASYSDSGSEPESESLRASSHRHPRPVPAMPPYYPPPGSFYPYPPFTPGTDIHPAMPLQDPRAQFIISQAMQQAMHQLSTLYAAPWSAQPFTPPRHPPSARSASSSGSSPYYPTTPHHPHTHPYVFNSGASMGTLPPSSPPGSSPASSPVRGAGRRASLVPRSRSRGRRVSFRLDEELRDNEVDLHGDSSDPLPARHEARTSEEIDDTPSSSPSKPKHKDKGKKKMMDSSLFESEPSDPGSRSNARPRIAERAQTPGPSIARTDMETVTTADSIQRRSSSAKGKMRKPI</sequence>
<feature type="compositionally biased region" description="Basic and acidic residues" evidence="1">
    <location>
        <begin position="167"/>
        <end position="190"/>
    </location>
</feature>
<accession>A0AAD7D090</accession>
<feature type="compositionally biased region" description="Polar residues" evidence="1">
    <location>
        <begin position="882"/>
        <end position="897"/>
    </location>
</feature>
<feature type="compositionally biased region" description="Basic residues" evidence="1">
    <location>
        <begin position="40"/>
        <end position="52"/>
    </location>
</feature>
<dbReference type="InterPro" id="IPR018465">
    <property type="entry name" value="Scm3/HJURP"/>
</dbReference>
<feature type="compositionally biased region" description="Basic and acidic residues" evidence="1">
    <location>
        <begin position="572"/>
        <end position="581"/>
    </location>
</feature>
<feature type="compositionally biased region" description="Low complexity" evidence="1">
    <location>
        <begin position="592"/>
        <end position="606"/>
    </location>
</feature>
<gene>
    <name evidence="2" type="ORF">B0H17DRAFT_1083801</name>
</gene>
<comment type="caution">
    <text evidence="2">The sequence shown here is derived from an EMBL/GenBank/DDBJ whole genome shotgun (WGS) entry which is preliminary data.</text>
</comment>
<dbReference type="Pfam" id="PF10384">
    <property type="entry name" value="Scm3"/>
    <property type="match status" value="1"/>
</dbReference>
<feature type="compositionally biased region" description="Basic and acidic residues" evidence="1">
    <location>
        <begin position="417"/>
        <end position="428"/>
    </location>
</feature>
<feature type="compositionally biased region" description="Polar residues" evidence="1">
    <location>
        <begin position="344"/>
        <end position="358"/>
    </location>
</feature>
<feature type="compositionally biased region" description="Basic and acidic residues" evidence="1">
    <location>
        <begin position="466"/>
        <end position="477"/>
    </location>
</feature>
<feature type="compositionally biased region" description="Polar residues" evidence="1">
    <location>
        <begin position="272"/>
        <end position="282"/>
    </location>
</feature>
<keyword evidence="3" id="KW-1185">Reference proteome</keyword>
<feature type="region of interest" description="Disordered" evidence="1">
    <location>
        <begin position="269"/>
        <end position="650"/>
    </location>
</feature>
<feature type="compositionally biased region" description="Polar residues" evidence="1">
    <location>
        <begin position="429"/>
        <end position="438"/>
    </location>
</feature>
<feature type="compositionally biased region" description="Basic residues" evidence="1">
    <location>
        <begin position="831"/>
        <end position="840"/>
    </location>
</feature>
<feature type="compositionally biased region" description="Basic and acidic residues" evidence="1">
    <location>
        <begin position="788"/>
        <end position="819"/>
    </location>
</feature>
<feature type="compositionally biased region" description="Acidic residues" evidence="1">
    <location>
        <begin position="191"/>
        <end position="203"/>
    </location>
</feature>
<feature type="region of interest" description="Disordered" evidence="1">
    <location>
        <begin position="705"/>
        <end position="905"/>
    </location>
</feature>
<feature type="compositionally biased region" description="Polar residues" evidence="1">
    <location>
        <begin position="296"/>
        <end position="318"/>
    </location>
</feature>
<dbReference type="AlphaFoldDB" id="A0AAD7D090"/>
<feature type="compositionally biased region" description="Low complexity" evidence="1">
    <location>
        <begin position="715"/>
        <end position="731"/>
    </location>
</feature>